<proteinExistence type="predicted"/>
<dbReference type="AlphaFoldDB" id="A0A109UWT5"/>
<dbReference type="InterPro" id="IPR057785">
    <property type="entry name" value="YLR146W-A-like"/>
</dbReference>
<keyword evidence="2" id="KW-1185">Reference proteome</keyword>
<accession>A0A109UWT5</accession>
<sequence>MLDPIGLNAIRKKYEFQHPGSPAKQIISQVLPFKPHLSHHDEWDMLNSKEPTTEELLTDIKQLQEEIELLFQRYKHINYMVKMDLDEFCHI</sequence>
<dbReference type="EMBL" id="CP014242">
    <property type="protein sequence ID" value="AMD19003.1"/>
    <property type="molecule type" value="Genomic_DNA"/>
</dbReference>
<dbReference type="Proteomes" id="UP000243052">
    <property type="component" value="Chromosome ii"/>
</dbReference>
<reference evidence="1 2" key="1">
    <citation type="submission" date="2016-01" db="EMBL/GenBank/DDBJ databases">
        <title>Genome sequence of the yeast Holleya sinecauda.</title>
        <authorList>
            <person name="Dietrich F.S."/>
        </authorList>
    </citation>
    <scope>NUCLEOTIDE SEQUENCE [LARGE SCALE GENOMIC DNA]</scope>
    <source>
        <strain evidence="1 2">ATCC 58844</strain>
    </source>
</reference>
<evidence type="ECO:0000313" key="2">
    <source>
        <dbReference type="Proteomes" id="UP000243052"/>
    </source>
</evidence>
<protein>
    <submittedName>
        <fullName evidence="1">HBR102Wp</fullName>
    </submittedName>
</protein>
<dbReference type="Pfam" id="PF23482">
    <property type="entry name" value="YLR146W-A"/>
    <property type="match status" value="1"/>
</dbReference>
<evidence type="ECO:0000313" key="1">
    <source>
        <dbReference type="EMBL" id="AMD19003.1"/>
    </source>
</evidence>
<organism evidence="1 2">
    <name type="scientific">Eremothecium sinecaudum</name>
    <dbReference type="NCBI Taxonomy" id="45286"/>
    <lineage>
        <taxon>Eukaryota</taxon>
        <taxon>Fungi</taxon>
        <taxon>Dikarya</taxon>
        <taxon>Ascomycota</taxon>
        <taxon>Saccharomycotina</taxon>
        <taxon>Saccharomycetes</taxon>
        <taxon>Saccharomycetales</taxon>
        <taxon>Saccharomycetaceae</taxon>
        <taxon>Eremothecium</taxon>
    </lineage>
</organism>
<dbReference type="RefSeq" id="XP_017985999.1">
    <property type="nucleotide sequence ID" value="XM_018130510.1"/>
</dbReference>
<name>A0A109UWT5_9SACH</name>
<gene>
    <name evidence="1" type="ORF">AW171_hschr2534</name>
</gene>
<dbReference type="GeneID" id="28722205"/>